<reference evidence="1 2" key="1">
    <citation type="submission" date="2024-05" db="EMBL/GenBank/DDBJ databases">
        <authorList>
            <person name="Wallberg A."/>
        </authorList>
    </citation>
    <scope>NUCLEOTIDE SEQUENCE [LARGE SCALE GENOMIC DNA]</scope>
</reference>
<dbReference type="Proteomes" id="UP001497623">
    <property type="component" value="Unassembled WGS sequence"/>
</dbReference>
<organism evidence="1 2">
    <name type="scientific">Meganyctiphanes norvegica</name>
    <name type="common">Northern krill</name>
    <name type="synonym">Thysanopoda norvegica</name>
    <dbReference type="NCBI Taxonomy" id="48144"/>
    <lineage>
        <taxon>Eukaryota</taxon>
        <taxon>Metazoa</taxon>
        <taxon>Ecdysozoa</taxon>
        <taxon>Arthropoda</taxon>
        <taxon>Crustacea</taxon>
        <taxon>Multicrustacea</taxon>
        <taxon>Malacostraca</taxon>
        <taxon>Eumalacostraca</taxon>
        <taxon>Eucarida</taxon>
        <taxon>Euphausiacea</taxon>
        <taxon>Euphausiidae</taxon>
        <taxon>Meganyctiphanes</taxon>
    </lineage>
</organism>
<dbReference type="PANTHER" id="PTHR31340">
    <property type="entry name" value="MITOCHONDRIAL GENOME MAINTENANCE EXONUCLEASE 1"/>
    <property type="match status" value="1"/>
</dbReference>
<evidence type="ECO:0000313" key="2">
    <source>
        <dbReference type="Proteomes" id="UP001497623"/>
    </source>
</evidence>
<accession>A0AAV2PRU4</accession>
<dbReference type="AlphaFoldDB" id="A0AAV2PRU4"/>
<protein>
    <submittedName>
        <fullName evidence="1">Uncharacterized protein</fullName>
    </submittedName>
</protein>
<name>A0AAV2PRU4_MEGNR</name>
<evidence type="ECO:0000313" key="1">
    <source>
        <dbReference type="EMBL" id="CAL4062819.1"/>
    </source>
</evidence>
<dbReference type="PANTHER" id="PTHR31340:SF3">
    <property type="entry name" value="MITOCHONDRIAL GENOME MAINTENANCE EXONUCLEASE 1"/>
    <property type="match status" value="1"/>
</dbReference>
<dbReference type="EMBL" id="CAXKWB010000927">
    <property type="protein sequence ID" value="CAL4062819.1"/>
    <property type="molecule type" value="Genomic_DNA"/>
</dbReference>
<comment type="caution">
    <text evidence="1">The sequence shown here is derived from an EMBL/GenBank/DDBJ whole genome shotgun (WGS) entry which is preliminary data.</text>
</comment>
<sequence length="380" mass="44497">MYVIKEILSIYFQEFKMFSRINRICLFDKKSLKNIFFSQPTVKFCSKESEEFFFSLKPSKLKEPKNKSEVPIKRLLATSNKHMFGPLLETAKEKKQRLKYEALGKEIPKKLKKRQLQRRVKDEIYESLLDKPENFHLLGKFNGNQTIQRNIQSHGLCQMENSDSNEKIVTKLQRKIVVANSDYTPNSRPKLRKLRFLRQEDRNDYNPRKVSIQNKEKFSNETQRRNKIVFVNGSDGSSRQANQLKNDSLVKNYTQMCDSELVRESTKDNKDKDDQEFFKYSNASQITIDNSKWTAAPQIIKLNNLRNIPLIPENYSTQQKDYDLVKTIGIFEGGYKKLPSVTKVLDETMPISSRIALDKWKAKMIAELGDQGFAEYQQTL</sequence>
<dbReference type="GO" id="GO:0005739">
    <property type="term" value="C:mitochondrion"/>
    <property type="evidence" value="ECO:0007669"/>
    <property type="project" value="TreeGrafter"/>
</dbReference>
<gene>
    <name evidence="1" type="ORF">MNOR_LOCUS2876</name>
</gene>
<dbReference type="GO" id="GO:0008297">
    <property type="term" value="F:single-stranded DNA exodeoxyribonuclease activity"/>
    <property type="evidence" value="ECO:0007669"/>
    <property type="project" value="TreeGrafter"/>
</dbReference>
<keyword evidence="2" id="KW-1185">Reference proteome</keyword>
<proteinExistence type="predicted"/>
<dbReference type="GO" id="GO:0006264">
    <property type="term" value="P:mitochondrial DNA replication"/>
    <property type="evidence" value="ECO:0007669"/>
    <property type="project" value="TreeGrafter"/>
</dbReference>